<reference evidence="2 3" key="1">
    <citation type="submission" date="2020-08" db="EMBL/GenBank/DDBJ databases">
        <title>Sequencing the genomes of 1000 actinobacteria strains.</title>
        <authorList>
            <person name="Klenk H.-P."/>
        </authorList>
    </citation>
    <scope>NUCLEOTIDE SEQUENCE [LARGE SCALE GENOMIC DNA]</scope>
    <source>
        <strain evidence="2 3">DSM 102122</strain>
    </source>
</reference>
<dbReference type="GO" id="GO:0003723">
    <property type="term" value="F:RNA binding"/>
    <property type="evidence" value="ECO:0007669"/>
    <property type="project" value="InterPro"/>
</dbReference>
<dbReference type="AlphaFoldDB" id="A0A7W9GVZ6"/>
<dbReference type="Proteomes" id="UP000542813">
    <property type="component" value="Unassembled WGS sequence"/>
</dbReference>
<sequence length="71" mass="7713">MADAQSIASLHLAVASRDLIGQAKGILMERYGLDSDQAFALLVRTSQTTNTKLADIAEHLVRSRRMPDGTD</sequence>
<organism evidence="2 3">
    <name type="scientific">Jiangella mangrovi</name>
    <dbReference type="NCBI Taxonomy" id="1524084"/>
    <lineage>
        <taxon>Bacteria</taxon>
        <taxon>Bacillati</taxon>
        <taxon>Actinomycetota</taxon>
        <taxon>Actinomycetes</taxon>
        <taxon>Jiangellales</taxon>
        <taxon>Jiangellaceae</taxon>
        <taxon>Jiangella</taxon>
    </lineage>
</organism>
<name>A0A7W9GVZ6_9ACTN</name>
<proteinExistence type="predicted"/>
<evidence type="ECO:0000313" key="3">
    <source>
        <dbReference type="Proteomes" id="UP000542813"/>
    </source>
</evidence>
<dbReference type="RefSeq" id="WP_221441385.1">
    <property type="nucleotide sequence ID" value="NZ_JACHMM010000001.1"/>
</dbReference>
<feature type="domain" description="ANTAR" evidence="1">
    <location>
        <begin position="1"/>
        <end position="61"/>
    </location>
</feature>
<dbReference type="EMBL" id="JACHMM010000001">
    <property type="protein sequence ID" value="MBB5791074.1"/>
    <property type="molecule type" value="Genomic_DNA"/>
</dbReference>
<evidence type="ECO:0000259" key="1">
    <source>
        <dbReference type="PROSITE" id="PS50921"/>
    </source>
</evidence>
<gene>
    <name evidence="2" type="ORF">HD601_005649</name>
</gene>
<keyword evidence="3" id="KW-1185">Reference proteome</keyword>
<dbReference type="PROSITE" id="PS50921">
    <property type="entry name" value="ANTAR"/>
    <property type="match status" value="1"/>
</dbReference>
<dbReference type="InterPro" id="IPR011006">
    <property type="entry name" value="CheY-like_superfamily"/>
</dbReference>
<accession>A0A7W9GVZ6</accession>
<dbReference type="Gene3D" id="1.10.10.10">
    <property type="entry name" value="Winged helix-like DNA-binding domain superfamily/Winged helix DNA-binding domain"/>
    <property type="match status" value="1"/>
</dbReference>
<dbReference type="SMART" id="SM01012">
    <property type="entry name" value="ANTAR"/>
    <property type="match status" value="1"/>
</dbReference>
<dbReference type="SUPFAM" id="SSF52172">
    <property type="entry name" value="CheY-like"/>
    <property type="match status" value="1"/>
</dbReference>
<dbReference type="InterPro" id="IPR036388">
    <property type="entry name" value="WH-like_DNA-bd_sf"/>
</dbReference>
<comment type="caution">
    <text evidence="2">The sequence shown here is derived from an EMBL/GenBank/DDBJ whole genome shotgun (WGS) entry which is preliminary data.</text>
</comment>
<protein>
    <submittedName>
        <fullName evidence="2">AmiR/NasT family two-component response regulator</fullName>
    </submittedName>
</protein>
<dbReference type="InterPro" id="IPR005561">
    <property type="entry name" value="ANTAR"/>
</dbReference>
<dbReference type="Pfam" id="PF03861">
    <property type="entry name" value="ANTAR"/>
    <property type="match status" value="1"/>
</dbReference>
<evidence type="ECO:0000313" key="2">
    <source>
        <dbReference type="EMBL" id="MBB5791074.1"/>
    </source>
</evidence>